<dbReference type="InterPro" id="IPR027417">
    <property type="entry name" value="P-loop_NTPase"/>
</dbReference>
<dbReference type="PANTHER" id="PTHR38467">
    <property type="match status" value="1"/>
</dbReference>
<dbReference type="EMBL" id="JJMP01000010">
    <property type="protein sequence ID" value="RYC50401.1"/>
    <property type="molecule type" value="Genomic_DNA"/>
</dbReference>
<dbReference type="InterPro" id="IPR022509">
    <property type="entry name" value="Conjugation_ATPase_TraG"/>
</dbReference>
<dbReference type="Gene3D" id="1.10.8.730">
    <property type="match status" value="1"/>
</dbReference>
<name>A0A444VI10_9FLAO</name>
<evidence type="ECO:0000313" key="3">
    <source>
        <dbReference type="EMBL" id="RYC50401.1"/>
    </source>
</evidence>
<feature type="domain" description="TraG P-loop" evidence="2">
    <location>
        <begin position="397"/>
        <end position="798"/>
    </location>
</feature>
<dbReference type="InterPro" id="IPR043964">
    <property type="entry name" value="P-loop_TraG"/>
</dbReference>
<proteinExistence type="predicted"/>
<feature type="domain" description="TraG N-terminal Bacteroidetes" evidence="1">
    <location>
        <begin position="4"/>
        <end position="51"/>
    </location>
</feature>
<dbReference type="SUPFAM" id="SSF52540">
    <property type="entry name" value="P-loop containing nucleoside triphosphate hydrolases"/>
    <property type="match status" value="1"/>
</dbReference>
<dbReference type="AlphaFoldDB" id="A0A444VI10"/>
<comment type="caution">
    <text evidence="3">The sequence shown here is derived from an EMBL/GenBank/DDBJ whole genome shotgun (WGS) entry which is preliminary data.</text>
</comment>
<dbReference type="NCBIfam" id="TIGR03783">
    <property type="entry name" value="Bac_Flav_CT_G"/>
    <property type="match status" value="1"/>
</dbReference>
<evidence type="ECO:0000259" key="1">
    <source>
        <dbReference type="Pfam" id="PF12991"/>
    </source>
</evidence>
<reference evidence="3 4" key="1">
    <citation type="submission" date="2014-04" db="EMBL/GenBank/DDBJ databases">
        <title>Whole genome of Muricauda olearia.</title>
        <authorList>
            <person name="Zhang X.-H."/>
            <person name="Tang K."/>
        </authorList>
    </citation>
    <scope>NUCLEOTIDE SEQUENCE [LARGE SCALE GENOMIC DNA]</scope>
    <source>
        <strain evidence="3 4">Th120</strain>
    </source>
</reference>
<protein>
    <submittedName>
        <fullName evidence="3">Conjugal transfer protein TraG</fullName>
    </submittedName>
</protein>
<evidence type="ECO:0000259" key="2">
    <source>
        <dbReference type="Pfam" id="PF19044"/>
    </source>
</evidence>
<dbReference type="PANTHER" id="PTHR38467:SF1">
    <property type="entry name" value="CONJUGATIVE TRANSFER: ASSEMBLY"/>
    <property type="match status" value="1"/>
</dbReference>
<dbReference type="Proteomes" id="UP000290261">
    <property type="component" value="Unassembled WGS sequence"/>
</dbReference>
<dbReference type="InterPro" id="IPR024451">
    <property type="entry name" value="TraG_N_Bacteroidetes"/>
</dbReference>
<dbReference type="Pfam" id="PF19044">
    <property type="entry name" value="P-loop_TraG"/>
    <property type="match status" value="1"/>
</dbReference>
<organism evidence="3 4">
    <name type="scientific">Flagellimonas olearia</name>
    <dbReference type="NCBI Taxonomy" id="552546"/>
    <lineage>
        <taxon>Bacteria</taxon>
        <taxon>Pseudomonadati</taxon>
        <taxon>Bacteroidota</taxon>
        <taxon>Flavobacteriia</taxon>
        <taxon>Flavobacteriales</taxon>
        <taxon>Flavobacteriaceae</taxon>
        <taxon>Flagellimonas</taxon>
    </lineage>
</organism>
<dbReference type="InterPro" id="IPR053155">
    <property type="entry name" value="F-pilin_assembly_TraC"/>
</dbReference>
<evidence type="ECO:0000313" key="4">
    <source>
        <dbReference type="Proteomes" id="UP000290261"/>
    </source>
</evidence>
<dbReference type="Gene3D" id="3.40.50.300">
    <property type="entry name" value="P-loop containing nucleotide triphosphate hydrolases"/>
    <property type="match status" value="1"/>
</dbReference>
<gene>
    <name evidence="3" type="ORF">DN53_05635</name>
</gene>
<sequence>MKHTMNFHERYPIVDVDQNRIMANNGNLAYAYRLELPEIHSLSEKDFEDLHGLWFQALKSLPAGTLVHKQDIYKKIAFDTEDLHRDSFLAKATAKHFQGREHLSHESLLFFVWPKNKTVNSSSLSNPFAHIPKKLPETLGEKAEEFGKAVRDAVMFLNNGTHLSLQPFNQASVIQYTDDYFNGFNKGFDTDMVLDKDKAQIGDHWFGAMAVNNETCFGDVVKTSRPNEKYTADGFLFHQGFIDGLGLTFPGNHIVNQIIHLDDRHKWRKLLEKRLEELSKSSNFGSQNKVLYDRVSDTLDTINQDDSSRIIRGQLNTIFWSKEEKELDATVSELVARFKELDIRPYCPEGLSRIHYLLNSYPLFSSNFSDSDLYVADLKHALCLMVNVTNYRSDNEGVLFNDRLNNIPVRKDVWDEGNKRIKARNFAIFAPTGEGKSFLANNILRQYFEQGVRLVIIDLGGSYAKFAQLYPNQHITLKYEQGKNLGINPFYKTPGEGLAPEWLEDLTVFLMELYGSHQKVNKAQEVALKKILRSYYGKIKHGHSLDGLYTFIEENRESLLGELGIDRSYFNLTHFLHILSEYVGDGLYSFLFKVGEDQSHRLEDKRLIVIELDEVRDNREVLSVMLKLIKSAIQRTIWRNRSERGIILFDEFAKQLKFDNVLESVEFCYQAIRKQNGAIGIVLQSINQLPENHTSATILENTQVIYSLRNEKGYEALKHRLNLSAHDLDQLRSIKNDLKGERKYTEIFIKIGAESNIYRLEVPPEVYAAYLTDGIQNKAIMDHFKETQDMEQAIKEFIATTKRSTIQNQKT</sequence>
<dbReference type="Pfam" id="PF12991">
    <property type="entry name" value="DUF3875"/>
    <property type="match status" value="1"/>
</dbReference>
<keyword evidence="4" id="KW-1185">Reference proteome</keyword>
<dbReference type="RefSeq" id="WP_129655987.1">
    <property type="nucleotide sequence ID" value="NZ_ML142914.1"/>
</dbReference>
<accession>A0A444VI10</accession>